<reference evidence="9" key="5">
    <citation type="submission" date="2003-01" db="EMBL/GenBank/DDBJ databases">
        <authorList>
            <person name="Saugar I."/>
        </authorList>
    </citation>
    <scope>NUCLEOTIDE SEQUENCE</scope>
    <source>
        <strain evidence="9">NRRL3817</strain>
    </source>
</reference>
<feature type="transmembrane region" description="Helical" evidence="7">
    <location>
        <begin position="156"/>
        <end position="178"/>
    </location>
</feature>
<dbReference type="Gene3D" id="1.20.1250.20">
    <property type="entry name" value="MFS general substrate transporter like domains"/>
    <property type="match status" value="1"/>
</dbReference>
<feature type="domain" description="Major facilitator superfamily (MFS) profile" evidence="8">
    <location>
        <begin position="231"/>
        <end position="448"/>
    </location>
</feature>
<feature type="transmembrane region" description="Helical" evidence="7">
    <location>
        <begin position="365"/>
        <end position="383"/>
    </location>
</feature>
<evidence type="ECO:0000256" key="6">
    <source>
        <dbReference type="SAM" id="MobiDB-lite"/>
    </source>
</evidence>
<keyword evidence="5 7" id="KW-0472">Membrane</keyword>
<evidence type="ECO:0000256" key="3">
    <source>
        <dbReference type="ARBA" id="ARBA00022692"/>
    </source>
</evidence>
<evidence type="ECO:0000256" key="7">
    <source>
        <dbReference type="SAM" id="Phobius"/>
    </source>
</evidence>
<comment type="subcellular location">
    <subcellularLocation>
        <location evidence="1">Cell membrane</location>
        <topology evidence="1">Multi-pass membrane protein</topology>
    </subcellularLocation>
</comment>
<keyword evidence="4 7" id="KW-1133">Transmembrane helix</keyword>
<dbReference type="SUPFAM" id="SSF103473">
    <property type="entry name" value="MFS general substrate transporter"/>
    <property type="match status" value="1"/>
</dbReference>
<reference evidence="9" key="2">
    <citation type="journal article" date="1997" name="Eur. J. Biochem.">
        <title>The aminonucleoside antibiotic A201A is inactivated by a phosphotransferase activity from Streptomyces capreolus NRRL 3817, the producing organism. Isolation and molecular characterization of the relevant encoding gene and its DNA flanking regions.</title>
        <authorList>
            <person name="Barrasa M.I."/>
            <person name="Tercero J.A."/>
            <person name="Jimenez A."/>
        </authorList>
    </citation>
    <scope>NUCLEOTIDE SEQUENCE</scope>
    <source>
        <strain evidence="9">NRRL3817</strain>
    </source>
</reference>
<feature type="transmembrane region" description="Helical" evidence="7">
    <location>
        <begin position="389"/>
        <end position="407"/>
    </location>
</feature>
<dbReference type="Pfam" id="PF07690">
    <property type="entry name" value="MFS_1"/>
    <property type="match status" value="1"/>
</dbReference>
<feature type="transmembrane region" description="Helical" evidence="7">
    <location>
        <begin position="184"/>
        <end position="202"/>
    </location>
</feature>
<feature type="transmembrane region" description="Helical" evidence="7">
    <location>
        <begin position="58"/>
        <end position="81"/>
    </location>
</feature>
<keyword evidence="3 7" id="KW-0812">Transmembrane</keyword>
<evidence type="ECO:0000313" key="9">
    <source>
        <dbReference type="EMBL" id="CAD62203.1"/>
    </source>
</evidence>
<name>Q83W10_STRMP</name>
<feature type="region of interest" description="Disordered" evidence="6">
    <location>
        <begin position="419"/>
        <end position="448"/>
    </location>
</feature>
<evidence type="ECO:0000256" key="2">
    <source>
        <dbReference type="ARBA" id="ARBA00022475"/>
    </source>
</evidence>
<feature type="transmembrane region" description="Helical" evidence="7">
    <location>
        <begin position="264"/>
        <end position="286"/>
    </location>
</feature>
<gene>
    <name evidence="9" type="primary">ata9</name>
</gene>
<feature type="transmembrane region" description="Helical" evidence="7">
    <location>
        <begin position="88"/>
        <end position="109"/>
    </location>
</feature>
<dbReference type="AlphaFoldDB" id="Q83W10"/>
<reference evidence="9" key="1">
    <citation type="journal article" date="1995" name="Eur. J. Biochem.">
        <title>The ard1 gene from Streptomyces capreolus encodes a polypeptide of the ABC-transporters superfamily which confers resistance to the aminonucleoside antibiotic A201A.</title>
        <authorList>
            <person name="Barrasa M.I."/>
            <person name="Tercero J.A."/>
            <person name="Lacalle R.A."/>
            <person name="Jimenez A."/>
        </authorList>
    </citation>
    <scope>NUCLEOTIDE SEQUENCE</scope>
    <source>
        <strain evidence="9">NRRL3817</strain>
    </source>
</reference>
<sequence>MMSDRPDDGAATGRSPLTRRDFRLLWAGTTISQILGMTSPVAFPLIAVDLLSASIAQVGLITALGYLPWLVLTLPAGVYVGRLSPRTVLLAADALRAALVLVVPVLYLLDALALWHLYAVVTAVGVCSVAYEIAFQTMPTLLLPREALMGGNARLQAGRAVSFTLGPALGGALVTLLGAPLTPVANAVGFVVSGCCVAALRARGRVSDDRPGGGLRRQLGEGLRFVVSQPLLRTSTLASAIGNCCFAGYEALVVVFLAKDVGLPAGQLGVLVGTAGLGSLLGAAVASRVARRLGTARAVWVPALAVVPFGLMLPATHRGVGVLLFVAGAVVFCAGFGAFTVGQATLVQSAAPPALLSRTIACTRFVTRSMLFVGGLAGGWLGSVFGPRTALAIVMGCWALAPAAMALSSVRRLRDVPVLEAEPGKGERDDAGHDDGTSSQGSRSRTEP</sequence>
<protein>
    <submittedName>
        <fullName evidence="9">Ata9 protein</fullName>
    </submittedName>
</protein>
<feature type="compositionally biased region" description="Basic and acidic residues" evidence="6">
    <location>
        <begin position="419"/>
        <end position="436"/>
    </location>
</feature>
<evidence type="ECO:0000256" key="4">
    <source>
        <dbReference type="ARBA" id="ARBA00022989"/>
    </source>
</evidence>
<dbReference type="PANTHER" id="PTHR23513:SF6">
    <property type="entry name" value="MAJOR FACILITATOR SUPERFAMILY ASSOCIATED DOMAIN-CONTAINING PROTEIN"/>
    <property type="match status" value="1"/>
</dbReference>
<keyword evidence="2" id="KW-1003">Cell membrane</keyword>
<reference evidence="9" key="3">
    <citation type="journal article" date="2002" name="Eur. J. Biochem.">
        <title>Identification of a set of genes involved in the biosynthesis of the aminonucleoside moiety of antibiotic A201A from Streptomyces capreolus.</title>
        <authorList>
            <person name="Saugar I."/>
            <person name="Sanz E."/>
            <person name="Rubio M.A."/>
            <person name="Espinosa J.C."/>
            <person name="Jimenez A."/>
        </authorList>
    </citation>
    <scope>NUCLEOTIDE SEQUENCE</scope>
    <source>
        <strain evidence="9">NRRL3817</strain>
    </source>
</reference>
<feature type="transmembrane region" description="Helical" evidence="7">
    <location>
        <begin position="24"/>
        <end position="46"/>
    </location>
</feature>
<feature type="transmembrane region" description="Helical" evidence="7">
    <location>
        <begin position="237"/>
        <end position="258"/>
    </location>
</feature>
<dbReference type="InterPro" id="IPR011701">
    <property type="entry name" value="MFS"/>
</dbReference>
<feature type="transmembrane region" description="Helical" evidence="7">
    <location>
        <begin position="115"/>
        <end position="135"/>
    </location>
</feature>
<dbReference type="InterPro" id="IPR036259">
    <property type="entry name" value="MFS_trans_sf"/>
</dbReference>
<feature type="compositionally biased region" description="Polar residues" evidence="6">
    <location>
        <begin position="437"/>
        <end position="448"/>
    </location>
</feature>
<evidence type="ECO:0000259" key="8">
    <source>
        <dbReference type="PROSITE" id="PS50850"/>
    </source>
</evidence>
<evidence type="ECO:0000256" key="1">
    <source>
        <dbReference type="ARBA" id="ARBA00004651"/>
    </source>
</evidence>
<dbReference type="GO" id="GO:0005886">
    <property type="term" value="C:plasma membrane"/>
    <property type="evidence" value="ECO:0007669"/>
    <property type="project" value="UniProtKB-SubCell"/>
</dbReference>
<dbReference type="EMBL" id="X84374">
    <property type="protein sequence ID" value="CAD62203.1"/>
    <property type="molecule type" value="Genomic_DNA"/>
</dbReference>
<feature type="transmembrane region" description="Helical" evidence="7">
    <location>
        <begin position="322"/>
        <end position="344"/>
    </location>
</feature>
<dbReference type="InterPro" id="IPR020846">
    <property type="entry name" value="MFS_dom"/>
</dbReference>
<proteinExistence type="predicted"/>
<dbReference type="PROSITE" id="PS50850">
    <property type="entry name" value="MFS"/>
    <property type="match status" value="1"/>
</dbReference>
<evidence type="ECO:0000256" key="5">
    <source>
        <dbReference type="ARBA" id="ARBA00023136"/>
    </source>
</evidence>
<organism evidence="9">
    <name type="scientific">Saccharothrix mutabilis subsp. capreolus</name>
    <name type="common">Streptomyces capreolus</name>
    <dbReference type="NCBI Taxonomy" id="66854"/>
    <lineage>
        <taxon>Bacteria</taxon>
        <taxon>Bacillati</taxon>
        <taxon>Actinomycetota</taxon>
        <taxon>Actinomycetes</taxon>
        <taxon>Pseudonocardiales</taxon>
        <taxon>Pseudonocardiaceae</taxon>
        <taxon>Saccharothrix</taxon>
    </lineage>
</organism>
<dbReference type="PANTHER" id="PTHR23513">
    <property type="entry name" value="INTEGRAL MEMBRANE EFFLUX PROTEIN-RELATED"/>
    <property type="match status" value="1"/>
</dbReference>
<accession>Q83W10</accession>
<reference evidence="9" key="4">
    <citation type="submission" date="2002-03" db="EMBL/GenBank/DDBJ databases">
        <title>Cloning and heterologous expression of the antibiotic A201A biosynthetic gene cluster.</title>
        <authorList>
            <person name="Sanz E."/>
            <person name="Saugar I."/>
            <person name="Jimenez A."/>
        </authorList>
    </citation>
    <scope>NUCLEOTIDE SEQUENCE</scope>
    <source>
        <strain evidence="9">NRRL3817</strain>
    </source>
</reference>
<dbReference type="CDD" id="cd06173">
    <property type="entry name" value="MFS_MefA_like"/>
    <property type="match status" value="1"/>
</dbReference>
<feature type="transmembrane region" description="Helical" evidence="7">
    <location>
        <begin position="298"/>
        <end position="316"/>
    </location>
</feature>
<dbReference type="GO" id="GO:0022857">
    <property type="term" value="F:transmembrane transporter activity"/>
    <property type="evidence" value="ECO:0007669"/>
    <property type="project" value="InterPro"/>
</dbReference>